<evidence type="ECO:0000259" key="3">
    <source>
        <dbReference type="Pfam" id="PF10551"/>
    </source>
</evidence>
<comment type="caution">
    <text evidence="4">The sequence shown here is derived from an EMBL/GenBank/DDBJ whole genome shotgun (WGS) entry which is preliminary data.</text>
</comment>
<feature type="compositionally biased region" description="Acidic residues" evidence="1">
    <location>
        <begin position="393"/>
        <end position="408"/>
    </location>
</feature>
<dbReference type="Proteomes" id="UP000235145">
    <property type="component" value="Unassembled WGS sequence"/>
</dbReference>
<keyword evidence="2" id="KW-1133">Transmembrane helix</keyword>
<dbReference type="EMBL" id="NBSK02000005">
    <property type="protein sequence ID" value="KAJ0206691.1"/>
    <property type="molecule type" value="Genomic_DNA"/>
</dbReference>
<accession>A0A9R1XBL8</accession>
<keyword evidence="5" id="KW-1185">Reference proteome</keyword>
<dbReference type="PANTHER" id="PTHR31973:SF190">
    <property type="entry name" value="MULE TRANSPOSASE DOMAIN-CONTAINING PROTEIN"/>
    <property type="match status" value="1"/>
</dbReference>
<feature type="compositionally biased region" description="Basic and acidic residues" evidence="1">
    <location>
        <begin position="313"/>
        <end position="322"/>
    </location>
</feature>
<keyword evidence="2" id="KW-0812">Transmembrane</keyword>
<evidence type="ECO:0000313" key="4">
    <source>
        <dbReference type="EMBL" id="KAJ0206691.1"/>
    </source>
</evidence>
<dbReference type="Pfam" id="PF10551">
    <property type="entry name" value="MULE"/>
    <property type="match status" value="1"/>
</dbReference>
<feature type="compositionally biased region" description="Basic and acidic residues" evidence="1">
    <location>
        <begin position="246"/>
        <end position="259"/>
    </location>
</feature>
<keyword evidence="2" id="KW-0472">Membrane</keyword>
<feature type="region of interest" description="Disordered" evidence="1">
    <location>
        <begin position="496"/>
        <end position="521"/>
    </location>
</feature>
<feature type="region of interest" description="Disordered" evidence="1">
    <location>
        <begin position="86"/>
        <end position="107"/>
    </location>
</feature>
<gene>
    <name evidence="4" type="ORF">LSAT_V11C500232610</name>
</gene>
<feature type="compositionally biased region" description="Basic and acidic residues" evidence="1">
    <location>
        <begin position="96"/>
        <end position="107"/>
    </location>
</feature>
<evidence type="ECO:0000313" key="5">
    <source>
        <dbReference type="Proteomes" id="UP000235145"/>
    </source>
</evidence>
<feature type="domain" description="MULE transposase" evidence="3">
    <location>
        <begin position="693"/>
        <end position="780"/>
    </location>
</feature>
<dbReference type="InterPro" id="IPR018289">
    <property type="entry name" value="MULE_transposase_dom"/>
</dbReference>
<evidence type="ECO:0000256" key="1">
    <source>
        <dbReference type="SAM" id="MobiDB-lite"/>
    </source>
</evidence>
<proteinExistence type="predicted"/>
<feature type="transmembrane region" description="Helical" evidence="2">
    <location>
        <begin position="142"/>
        <end position="162"/>
    </location>
</feature>
<dbReference type="PANTHER" id="PTHR31973">
    <property type="entry name" value="POLYPROTEIN, PUTATIVE-RELATED"/>
    <property type="match status" value="1"/>
</dbReference>
<dbReference type="AlphaFoldDB" id="A0A9R1XBL8"/>
<feature type="region of interest" description="Disordered" evidence="1">
    <location>
        <begin position="369"/>
        <end position="408"/>
    </location>
</feature>
<protein>
    <recommendedName>
        <fullName evidence="3">MULE transposase domain-containing protein</fullName>
    </recommendedName>
</protein>
<feature type="transmembrane region" description="Helical" evidence="2">
    <location>
        <begin position="54"/>
        <end position="72"/>
    </location>
</feature>
<sequence>MVRPAYVSTLSRTPHSVDTSDDACSDDFGRVRAAYACTPRVLRGSSLYIKDPKAALILVHFLLFSLVFCIVFRAEATPKSRYHTLAPRQVPRSRRSREARFPSRSSAREKFDFRGDLPDLLRNTTPISRSAVRSSSDQICSFLYEICVMCVCLICYVTYVLIKACYTANKVIQVYTEHGTTNLVTYFMSPNNRNGVVIEELNEEDEVAIEPKQRKQKLVHDPQHESCSSSLPLMVYGGESESLSPEMRRTRNWKPREGTRSCSKRLYMETETGDNQDKEAPSSEIRDNQDKEAPSSEIRDNQDKEAPSSVTRDNQDKEVQQEHELDAATVHVPISLSEMLNVDFDPFEGLHDNENNNRIDPTTIHLGSEYQDFDQDNGGLFDGQPDEFNSEKGEDDYSDDDSDSDSDALVDIDNEVDDIDVDMSDFRINIDEGVEYSGFGFNNDVEDEQETDEEEDLEVIDYDVWESLGEDSDIEKNRRVLLKRLGKEKVCSHGVVPGTNVSGPHVEGGTSGASGSHVLGGADKVNKGKGKAVNSKATTCTWNLYASRSSKDGNWYVKTYSLKHTCLQSRKIRACTATFLAKHITIQVQSNPTVPIRSLQEDFQQTYSVGISKHKMFRAKARATKNGVGYYSKQYDLLRDYTLELQSTNPNTTVKIDVVSEPNPNLATRQLKRIYICLGPLKLGFKAGMRDLLGLDGAFMKGHCHGQILTAVSLDSNNGIYPLAYAIVESENTASWKWFLECLGDDLEMGSNSNFTFISDRQKGVIPAIAQLFPNTEHRYSLIDPS</sequence>
<feature type="compositionally biased region" description="Basic and acidic residues" evidence="1">
    <location>
        <begin position="212"/>
        <end position="224"/>
    </location>
</feature>
<evidence type="ECO:0000256" key="2">
    <source>
        <dbReference type="SAM" id="Phobius"/>
    </source>
</evidence>
<reference evidence="4 5" key="1">
    <citation type="journal article" date="2017" name="Nat. Commun.">
        <title>Genome assembly with in vitro proximity ligation data and whole-genome triplication in lettuce.</title>
        <authorList>
            <person name="Reyes-Chin-Wo S."/>
            <person name="Wang Z."/>
            <person name="Yang X."/>
            <person name="Kozik A."/>
            <person name="Arikit S."/>
            <person name="Song C."/>
            <person name="Xia L."/>
            <person name="Froenicke L."/>
            <person name="Lavelle D.O."/>
            <person name="Truco M.J."/>
            <person name="Xia R."/>
            <person name="Zhu S."/>
            <person name="Xu C."/>
            <person name="Xu H."/>
            <person name="Xu X."/>
            <person name="Cox K."/>
            <person name="Korf I."/>
            <person name="Meyers B.C."/>
            <person name="Michelmore R.W."/>
        </authorList>
    </citation>
    <scope>NUCLEOTIDE SEQUENCE [LARGE SCALE GENOMIC DNA]</scope>
    <source>
        <strain evidence="5">cv. Salinas</strain>
        <tissue evidence="4">Seedlings</tissue>
    </source>
</reference>
<name>A0A9R1XBL8_LACSA</name>
<organism evidence="4 5">
    <name type="scientific">Lactuca sativa</name>
    <name type="common">Garden lettuce</name>
    <dbReference type="NCBI Taxonomy" id="4236"/>
    <lineage>
        <taxon>Eukaryota</taxon>
        <taxon>Viridiplantae</taxon>
        <taxon>Streptophyta</taxon>
        <taxon>Embryophyta</taxon>
        <taxon>Tracheophyta</taxon>
        <taxon>Spermatophyta</taxon>
        <taxon>Magnoliopsida</taxon>
        <taxon>eudicotyledons</taxon>
        <taxon>Gunneridae</taxon>
        <taxon>Pentapetalae</taxon>
        <taxon>asterids</taxon>
        <taxon>campanulids</taxon>
        <taxon>Asterales</taxon>
        <taxon>Asteraceae</taxon>
        <taxon>Cichorioideae</taxon>
        <taxon>Cichorieae</taxon>
        <taxon>Lactucinae</taxon>
        <taxon>Lactuca</taxon>
    </lineage>
</organism>
<feature type="region of interest" description="Disordered" evidence="1">
    <location>
        <begin position="212"/>
        <end position="322"/>
    </location>
</feature>
<feature type="compositionally biased region" description="Basic and acidic residues" evidence="1">
    <location>
        <begin position="275"/>
        <end position="306"/>
    </location>
</feature>